<feature type="signal peptide" evidence="1">
    <location>
        <begin position="1"/>
        <end position="24"/>
    </location>
</feature>
<gene>
    <name evidence="2" type="ORF">VIBNISOn1_1050052</name>
</gene>
<organism evidence="2 3">
    <name type="scientific">Vibrio nigripulchritudo SOn1</name>
    <dbReference type="NCBI Taxonomy" id="1238450"/>
    <lineage>
        <taxon>Bacteria</taxon>
        <taxon>Pseudomonadati</taxon>
        <taxon>Pseudomonadota</taxon>
        <taxon>Gammaproteobacteria</taxon>
        <taxon>Vibrionales</taxon>
        <taxon>Vibrionaceae</taxon>
        <taxon>Vibrio</taxon>
    </lineage>
</organism>
<evidence type="ECO:0000313" key="2">
    <source>
        <dbReference type="EMBL" id="CCO44226.1"/>
    </source>
</evidence>
<evidence type="ECO:0000313" key="3">
    <source>
        <dbReference type="Proteomes" id="UP000018211"/>
    </source>
</evidence>
<name>A0AAV2VI63_9VIBR</name>
<dbReference type="Proteomes" id="UP000018211">
    <property type="component" value="Unassembled WGS sequence"/>
</dbReference>
<accession>A0AAV2VI63</accession>
<dbReference type="AlphaFoldDB" id="A0AAV2VI63"/>
<keyword evidence="1" id="KW-0732">Signal</keyword>
<evidence type="ECO:0000256" key="1">
    <source>
        <dbReference type="SAM" id="SignalP"/>
    </source>
</evidence>
<protein>
    <submittedName>
        <fullName evidence="2">Uncharacterized protein</fullName>
    </submittedName>
</protein>
<proteinExistence type="predicted"/>
<feature type="chain" id="PRO_5043348827" evidence="1">
    <location>
        <begin position="25"/>
        <end position="109"/>
    </location>
</feature>
<reference evidence="2 3" key="1">
    <citation type="journal article" date="2013" name="ISME J.">
        <title>Comparative genomics of pathogenic lineages of Vibrio nigripulchritudo identifies virulence-associated traits.</title>
        <authorList>
            <person name="Goudenege D."/>
            <person name="Labreuche Y."/>
            <person name="Krin E."/>
            <person name="Ansquer D."/>
            <person name="Mangenot S."/>
            <person name="Calteau A."/>
            <person name="Medigue C."/>
            <person name="Mazel D."/>
            <person name="Polz M.F."/>
            <person name="Le Roux F."/>
        </authorList>
    </citation>
    <scope>NUCLEOTIDE SEQUENCE [LARGE SCALE GENOMIC DNA]</scope>
    <source>
        <strain evidence="2 3">SOn1</strain>
    </source>
</reference>
<dbReference type="EMBL" id="CAOF01000008">
    <property type="protein sequence ID" value="CCO44226.1"/>
    <property type="molecule type" value="Genomic_DNA"/>
</dbReference>
<dbReference type="RefSeq" id="WP_022610157.1">
    <property type="nucleotide sequence ID" value="NZ_LK391965.1"/>
</dbReference>
<comment type="caution">
    <text evidence="2">The sequence shown here is derived from an EMBL/GenBank/DDBJ whole genome shotgun (WGS) entry which is preliminary data.</text>
</comment>
<sequence length="109" mass="12099">MKNNLIKYFSIVALIAFLPLPLLANCEDGTGGYISVNDEVTIIHKRDYQKNVSGLIADGLDERNAAIEALEYPGSWASFDCKAIVKLTSDDFEIVGYELVPNDWTNIDN</sequence>